<feature type="compositionally biased region" description="Polar residues" evidence="1">
    <location>
        <begin position="1"/>
        <end position="42"/>
    </location>
</feature>
<feature type="region of interest" description="Disordered" evidence="1">
    <location>
        <begin position="86"/>
        <end position="160"/>
    </location>
</feature>
<feature type="compositionally biased region" description="Basic and acidic residues" evidence="1">
    <location>
        <begin position="197"/>
        <end position="208"/>
    </location>
</feature>
<gene>
    <name evidence="2" type="ORF">DSL72_005164</name>
</gene>
<feature type="region of interest" description="Disordered" evidence="1">
    <location>
        <begin position="324"/>
        <end position="383"/>
    </location>
</feature>
<sequence>MTETNCRQTDSPSGNLSPDITTPKTPLTTAQPSSDNKSSRAQTPVDPLIMDQDPTEVSEEHGGAYMSISQGKIGTSNVHSQKLLVAGHQSAHQGAPVGQNIRRRANQFKVGDEEVRRSKRQLQQRDDSGDEAQESVIGRARRDIGRYSDSFLGSSDDRDFDTMDPMEIAYRGHGNLDAFSSPSAGRNFRRIPGRNQQEQRDSRNERQVLGRPQQNVYGGGDLGAVDSNREDDGYVPRQFQRVTLSAGLPEPRFPVVKGRVVKQTSRRGDPPPISVSDDKDAGSENSDFQDSSMDDEEYDDYARYAQGVNPDYGTPIIEDEEYGEDEAENTFVPEPSFRRPNRAKKNRAGVSQPTGARPTAKNTATGVSGRSHPAVARRDKDAEKPRIILNSPSQSLAPSRYSGAVMPWGVNQQPVLVDQDTVSDAHLKKRGLTRPPPGEKVGKRSYGANDPENVAIVNMKENDRMSFAEIAEALNLKRVEMGRAPALTVCGVNGRYNRTAPILFAIQGLNFVPLSERKKAGGAKAHGSSTSKSGWTAEAENRLVEIVKQVEAEKWKHVAQMLNADLYNGRAIHDATACARRYAAL</sequence>
<name>A0A8A3PEY1_9HELO</name>
<protein>
    <recommendedName>
        <fullName evidence="4">Myb-like domain-containing protein</fullName>
    </recommendedName>
</protein>
<accession>A0A8A3PEY1</accession>
<proteinExistence type="predicted"/>
<evidence type="ECO:0008006" key="4">
    <source>
        <dbReference type="Google" id="ProtNLM"/>
    </source>
</evidence>
<feature type="region of interest" description="Disordered" evidence="1">
    <location>
        <begin position="255"/>
        <end position="295"/>
    </location>
</feature>
<feature type="region of interest" description="Disordered" evidence="1">
    <location>
        <begin position="1"/>
        <end position="73"/>
    </location>
</feature>
<dbReference type="EMBL" id="CP063408">
    <property type="protein sequence ID" value="QSZ33596.1"/>
    <property type="molecule type" value="Genomic_DNA"/>
</dbReference>
<evidence type="ECO:0000313" key="3">
    <source>
        <dbReference type="Proteomes" id="UP000672032"/>
    </source>
</evidence>
<feature type="compositionally biased region" description="Polar residues" evidence="1">
    <location>
        <begin position="349"/>
        <end position="368"/>
    </location>
</feature>
<evidence type="ECO:0000256" key="1">
    <source>
        <dbReference type="SAM" id="MobiDB-lite"/>
    </source>
</evidence>
<feature type="region of interest" description="Disordered" evidence="1">
    <location>
        <begin position="428"/>
        <end position="447"/>
    </location>
</feature>
<dbReference type="AlphaFoldDB" id="A0A8A3PEY1"/>
<organism evidence="2 3">
    <name type="scientific">Monilinia vaccinii-corymbosi</name>
    <dbReference type="NCBI Taxonomy" id="61207"/>
    <lineage>
        <taxon>Eukaryota</taxon>
        <taxon>Fungi</taxon>
        <taxon>Dikarya</taxon>
        <taxon>Ascomycota</taxon>
        <taxon>Pezizomycotina</taxon>
        <taxon>Leotiomycetes</taxon>
        <taxon>Helotiales</taxon>
        <taxon>Sclerotiniaceae</taxon>
        <taxon>Monilinia</taxon>
    </lineage>
</organism>
<keyword evidence="3" id="KW-1185">Reference proteome</keyword>
<dbReference type="Proteomes" id="UP000672032">
    <property type="component" value="Chromosome 4"/>
</dbReference>
<dbReference type="Gene3D" id="1.10.10.60">
    <property type="entry name" value="Homeodomain-like"/>
    <property type="match status" value="1"/>
</dbReference>
<reference evidence="2" key="1">
    <citation type="submission" date="2020-10" db="EMBL/GenBank/DDBJ databases">
        <title>Genome Sequence of Monilinia vaccinii-corymbosi Sheds Light on Mummy Berry Disease Infection of Blueberry and Mating Type.</title>
        <authorList>
            <person name="Yow A.G."/>
            <person name="Zhang Y."/>
            <person name="Bansal K."/>
            <person name="Eacker S.M."/>
            <person name="Sullivan S."/>
            <person name="Liachko I."/>
            <person name="Cubeta M.A."/>
            <person name="Rollins J.A."/>
            <person name="Ashrafi H."/>
        </authorList>
    </citation>
    <scope>NUCLEOTIDE SEQUENCE</scope>
    <source>
        <strain evidence="2">RL-1</strain>
    </source>
</reference>
<feature type="region of interest" description="Disordered" evidence="1">
    <location>
        <begin position="173"/>
        <end position="232"/>
    </location>
</feature>
<evidence type="ECO:0000313" key="2">
    <source>
        <dbReference type="EMBL" id="QSZ33596.1"/>
    </source>
</evidence>
<dbReference type="OrthoDB" id="3438274at2759"/>